<feature type="region of interest" description="Disordered" evidence="1">
    <location>
        <begin position="15"/>
        <end position="37"/>
    </location>
</feature>
<dbReference type="AlphaFoldDB" id="W5SPF3"/>
<organism evidence="2">
    <name type="scientific">Borrelia crocidurae DOU</name>
    <dbReference type="NCBI Taxonomy" id="1293575"/>
    <lineage>
        <taxon>Bacteria</taxon>
        <taxon>Pseudomonadati</taxon>
        <taxon>Spirochaetota</taxon>
        <taxon>Spirochaetia</taxon>
        <taxon>Spirochaetales</taxon>
        <taxon>Borreliaceae</taxon>
        <taxon>Borrelia</taxon>
    </lineage>
</organism>
<reference evidence="2" key="1">
    <citation type="submission" date="2013-02" db="EMBL/GenBank/DDBJ databases">
        <title>Comparative genomics of Borrelia species.</title>
        <authorList>
            <person name="Schwan T.G."/>
            <person name="Raffel S.J."/>
            <person name="Porcella S.F."/>
        </authorList>
    </citation>
    <scope>NUCLEOTIDE SEQUENCE</scope>
    <source>
        <strain evidence="2">DOU</strain>
        <plasmid evidence="2">unnamed</plasmid>
    </source>
</reference>
<feature type="compositionally biased region" description="Basic residues" evidence="1">
    <location>
        <begin position="22"/>
        <end position="37"/>
    </location>
</feature>
<evidence type="ECO:0000313" key="2">
    <source>
        <dbReference type="EMBL" id="AHH06971.1"/>
    </source>
</evidence>
<accession>W5SPF3</accession>
<keyword evidence="2" id="KW-0614">Plasmid</keyword>
<sequence length="37" mass="4528">MRREIVRGGVMMVMGYNSGGSKGRRRSRRRWERRKFK</sequence>
<name>W5SPF3_9SPIR</name>
<dbReference type="EMBL" id="CP004276">
    <property type="protein sequence ID" value="AHH06971.1"/>
    <property type="molecule type" value="Genomic_DNA"/>
</dbReference>
<protein>
    <submittedName>
        <fullName evidence="2">Uncharacterized protein</fullName>
    </submittedName>
</protein>
<dbReference type="HOGENOM" id="CLU_3340867_0_0_12"/>
<proteinExistence type="predicted"/>
<evidence type="ECO:0000256" key="1">
    <source>
        <dbReference type="SAM" id="MobiDB-lite"/>
    </source>
</evidence>
<gene>
    <name evidence="2" type="ORF">BCD_0905</name>
</gene>
<geneLocation type="plasmid" evidence="2">
    <name>unnamed</name>
</geneLocation>